<evidence type="ECO:0000313" key="5">
    <source>
        <dbReference type="EMBL" id="PSF30443.1"/>
    </source>
</evidence>
<evidence type="ECO:0000256" key="1">
    <source>
        <dbReference type="ARBA" id="ARBA00022980"/>
    </source>
</evidence>
<accession>A0A2T1LQZ6</accession>
<dbReference type="PANTHER" id="PTHR45987">
    <property type="entry name" value="39S RIBOSOMAL PROTEIN L12"/>
    <property type="match status" value="1"/>
</dbReference>
<dbReference type="AlphaFoldDB" id="A0A2T1LQZ6"/>
<keyword evidence="1 5" id="KW-0689">Ribosomal protein</keyword>
<dbReference type="InterPro" id="IPR013823">
    <property type="entry name" value="Ribosomal_bL12_C"/>
</dbReference>
<evidence type="ECO:0000256" key="2">
    <source>
        <dbReference type="ARBA" id="ARBA00023274"/>
    </source>
</evidence>
<feature type="domain" description="Large ribosomal subunit protein bL12 C-terminal" evidence="4">
    <location>
        <begin position="100"/>
        <end position="165"/>
    </location>
</feature>
<dbReference type="GO" id="GO:1990904">
    <property type="term" value="C:ribonucleoprotein complex"/>
    <property type="evidence" value="ECO:0007669"/>
    <property type="project" value="UniProtKB-KW"/>
</dbReference>
<feature type="coiled-coil region" evidence="3">
    <location>
        <begin position="2"/>
        <end position="32"/>
    </location>
</feature>
<reference evidence="5 6" key="2">
    <citation type="submission" date="2018-03" db="EMBL/GenBank/DDBJ databases">
        <authorList>
            <person name="Keele B.F."/>
        </authorList>
    </citation>
    <scope>NUCLEOTIDE SEQUENCE [LARGE SCALE GENOMIC DNA]</scope>
    <source>
        <strain evidence="5 6">CCALA 016</strain>
    </source>
</reference>
<dbReference type="RefSeq" id="WP_106459415.1">
    <property type="nucleotide sequence ID" value="NZ_PXOH01000056.1"/>
</dbReference>
<dbReference type="GO" id="GO:0003729">
    <property type="term" value="F:mRNA binding"/>
    <property type="evidence" value="ECO:0007669"/>
    <property type="project" value="TreeGrafter"/>
</dbReference>
<dbReference type="GO" id="GO:0005840">
    <property type="term" value="C:ribosome"/>
    <property type="evidence" value="ECO:0007669"/>
    <property type="project" value="UniProtKB-KW"/>
</dbReference>
<dbReference type="GO" id="GO:0003735">
    <property type="term" value="F:structural constituent of ribosome"/>
    <property type="evidence" value="ECO:0007669"/>
    <property type="project" value="InterPro"/>
</dbReference>
<dbReference type="InterPro" id="IPR014719">
    <property type="entry name" value="Ribosomal_bL12_C/ClpS-like"/>
</dbReference>
<dbReference type="OrthoDB" id="9811748at2"/>
<reference evidence="5 6" key="1">
    <citation type="submission" date="2018-03" db="EMBL/GenBank/DDBJ databases">
        <title>The ancient ancestry and fast evolution of plastids.</title>
        <authorList>
            <person name="Moore K.R."/>
            <person name="Magnabosco C."/>
            <person name="Momper L."/>
            <person name="Gold D.A."/>
            <person name="Bosak T."/>
            <person name="Fournier G.P."/>
        </authorList>
    </citation>
    <scope>NUCLEOTIDE SEQUENCE [LARGE SCALE GENOMIC DNA]</scope>
    <source>
        <strain evidence="5 6">CCALA 016</strain>
    </source>
</reference>
<dbReference type="SUPFAM" id="SSF54736">
    <property type="entry name" value="ClpS-like"/>
    <property type="match status" value="1"/>
</dbReference>
<evidence type="ECO:0000259" key="4">
    <source>
        <dbReference type="Pfam" id="PF00542"/>
    </source>
</evidence>
<comment type="caution">
    <text evidence="5">The sequence shown here is derived from an EMBL/GenBank/DDBJ whole genome shotgun (WGS) entry which is preliminary data.</text>
</comment>
<dbReference type="Gene3D" id="3.30.1390.10">
    <property type="match status" value="1"/>
</dbReference>
<dbReference type="InterPro" id="IPR000206">
    <property type="entry name" value="Ribosomal_bL12"/>
</dbReference>
<evidence type="ECO:0000256" key="3">
    <source>
        <dbReference type="SAM" id="Coils"/>
    </source>
</evidence>
<gene>
    <name evidence="5" type="ORF">C7H19_23890</name>
</gene>
<keyword evidence="6" id="KW-1185">Reference proteome</keyword>
<evidence type="ECO:0000313" key="6">
    <source>
        <dbReference type="Proteomes" id="UP000239001"/>
    </source>
</evidence>
<keyword evidence="2" id="KW-0687">Ribonucleoprotein</keyword>
<organism evidence="5 6">
    <name type="scientific">Aphanothece hegewaldii CCALA 016</name>
    <dbReference type="NCBI Taxonomy" id="2107694"/>
    <lineage>
        <taxon>Bacteria</taxon>
        <taxon>Bacillati</taxon>
        <taxon>Cyanobacteriota</taxon>
        <taxon>Cyanophyceae</taxon>
        <taxon>Oscillatoriophycideae</taxon>
        <taxon>Chroococcales</taxon>
        <taxon>Aphanothecaceae</taxon>
        <taxon>Aphanothece</taxon>
    </lineage>
</organism>
<dbReference type="PANTHER" id="PTHR45987:SF4">
    <property type="entry name" value="LARGE RIBOSOMAL SUBUNIT PROTEIN BL12M"/>
    <property type="match status" value="1"/>
</dbReference>
<dbReference type="Pfam" id="PF00542">
    <property type="entry name" value="Ribosomal_L12"/>
    <property type="match status" value="1"/>
</dbReference>
<protein>
    <submittedName>
        <fullName evidence="5">50S ribosomal protein L7/L12</fullName>
    </submittedName>
</protein>
<dbReference type="Proteomes" id="UP000239001">
    <property type="component" value="Unassembled WGS sequence"/>
</dbReference>
<name>A0A2T1LQZ6_9CHRO</name>
<dbReference type="EMBL" id="PXOH01000056">
    <property type="protein sequence ID" value="PSF30443.1"/>
    <property type="molecule type" value="Genomic_DNA"/>
</dbReference>
<dbReference type="CDD" id="cd00387">
    <property type="entry name" value="Ribosomal_L7_L12"/>
    <property type="match status" value="1"/>
</dbReference>
<sequence length="170" mass="19084">MNKRLEQLLKKQEELKAQIQKIKAAEASEERKKDTRRKILLGALVLEMMERGELDKNVIDKRLDGFLSRSGDRTLFNLPGEVTESEPITPSESVAQPPSFEVILDSFGSDKIKVLGRTCNLTNLELKEAKDLVESAPTLLMKVKSLDEAQDMKKQLEEVGATVTVRKSSD</sequence>
<keyword evidence="3" id="KW-0175">Coiled coil</keyword>
<proteinExistence type="predicted"/>
<dbReference type="GO" id="GO:0006412">
    <property type="term" value="P:translation"/>
    <property type="evidence" value="ECO:0007669"/>
    <property type="project" value="InterPro"/>
</dbReference>